<comment type="caution">
    <text evidence="1">The sequence shown here is derived from an EMBL/GenBank/DDBJ whole genome shotgun (WGS) entry which is preliminary data.</text>
</comment>
<protein>
    <submittedName>
        <fullName evidence="1">Uncharacterized protein</fullName>
    </submittedName>
</protein>
<evidence type="ECO:0000313" key="1">
    <source>
        <dbReference type="EMBL" id="GGP74984.1"/>
    </source>
</evidence>
<name>A0ABQ2QE93_9GAMM</name>
<sequence length="144" mass="16452">MATELQHFGLRLHGQLEHENVFELMVDHEPYLPVLRDYEAPFAGRIAGAYQPGLSLASLTNNRGSVVPFVCTCIEPTCWFITVKVEVIMDINADYVIWHRWSNPYRADKNKAAEGGFWDYSALPPLVFDYAQYQAEIARVNSEQ</sequence>
<reference evidence="2" key="1">
    <citation type="journal article" date="2019" name="Int. J. Syst. Evol. Microbiol.">
        <title>The Global Catalogue of Microorganisms (GCM) 10K type strain sequencing project: providing services to taxonomists for standard genome sequencing and annotation.</title>
        <authorList>
            <consortium name="The Broad Institute Genomics Platform"/>
            <consortium name="The Broad Institute Genome Sequencing Center for Infectious Disease"/>
            <person name="Wu L."/>
            <person name="Ma J."/>
        </authorList>
    </citation>
    <scope>NUCLEOTIDE SEQUENCE [LARGE SCALE GENOMIC DNA]</scope>
    <source>
        <strain evidence="2">JCM 32305</strain>
    </source>
</reference>
<organism evidence="1 2">
    <name type="scientific">Shewanella ulleungensis</name>
    <dbReference type="NCBI Taxonomy" id="2282699"/>
    <lineage>
        <taxon>Bacteria</taxon>
        <taxon>Pseudomonadati</taxon>
        <taxon>Pseudomonadota</taxon>
        <taxon>Gammaproteobacteria</taxon>
        <taxon>Alteromonadales</taxon>
        <taxon>Shewanellaceae</taxon>
        <taxon>Shewanella</taxon>
    </lineage>
</organism>
<dbReference type="Proteomes" id="UP000654004">
    <property type="component" value="Unassembled WGS sequence"/>
</dbReference>
<dbReference type="EMBL" id="BMQW01000001">
    <property type="protein sequence ID" value="GGP74984.1"/>
    <property type="molecule type" value="Genomic_DNA"/>
</dbReference>
<evidence type="ECO:0000313" key="2">
    <source>
        <dbReference type="Proteomes" id="UP000654004"/>
    </source>
</evidence>
<dbReference type="RefSeq" id="WP_188952782.1">
    <property type="nucleotide sequence ID" value="NZ_BMQW01000001.1"/>
</dbReference>
<keyword evidence="2" id="KW-1185">Reference proteome</keyword>
<accession>A0ABQ2QE93</accession>
<proteinExistence type="predicted"/>
<gene>
    <name evidence="1" type="ORF">GCM10009410_03640</name>
</gene>